<evidence type="ECO:0000256" key="1">
    <source>
        <dbReference type="SAM" id="Phobius"/>
    </source>
</evidence>
<keyword evidence="1" id="KW-1133">Transmembrane helix</keyword>
<dbReference type="PANTHER" id="PTHR41309:SF2">
    <property type="entry name" value="MEMBRANE PROTEIN"/>
    <property type="match status" value="1"/>
</dbReference>
<evidence type="ECO:0000313" key="2">
    <source>
        <dbReference type="EMBL" id="MEQ2430909.1"/>
    </source>
</evidence>
<keyword evidence="1" id="KW-0472">Membrane</keyword>
<proteinExistence type="predicted"/>
<feature type="transmembrane region" description="Helical" evidence="1">
    <location>
        <begin position="38"/>
        <end position="55"/>
    </location>
</feature>
<dbReference type="InterPro" id="IPR025699">
    <property type="entry name" value="ABC2_memb-like"/>
</dbReference>
<dbReference type="EMBL" id="JBBMFP010000005">
    <property type="protein sequence ID" value="MEQ2430909.1"/>
    <property type="molecule type" value="Genomic_DNA"/>
</dbReference>
<name>A0ABV1DKJ2_9FIRM</name>
<reference evidence="2 3" key="1">
    <citation type="submission" date="2024-03" db="EMBL/GenBank/DDBJ databases">
        <title>Human intestinal bacterial collection.</title>
        <authorList>
            <person name="Pauvert C."/>
            <person name="Hitch T.C.A."/>
            <person name="Clavel T."/>
        </authorList>
    </citation>
    <scope>NUCLEOTIDE SEQUENCE [LARGE SCALE GENOMIC DNA]</scope>
    <source>
        <strain evidence="2 3">CLA-SR-H028</strain>
    </source>
</reference>
<feature type="transmembrane region" description="Helical" evidence="1">
    <location>
        <begin position="115"/>
        <end position="137"/>
    </location>
</feature>
<feature type="transmembrane region" description="Helical" evidence="1">
    <location>
        <begin position="82"/>
        <end position="109"/>
    </location>
</feature>
<evidence type="ECO:0000313" key="3">
    <source>
        <dbReference type="Proteomes" id="UP001457898"/>
    </source>
</evidence>
<dbReference type="Pfam" id="PF13346">
    <property type="entry name" value="ABC2_membrane_5"/>
    <property type="match status" value="1"/>
</dbReference>
<protein>
    <submittedName>
        <fullName evidence="2">ABC-2 transporter permease</fullName>
    </submittedName>
</protein>
<sequence length="216" mass="23989">MKGLILKDIYSIRIRQKTYVLLFLFLCVFGYVMKSPGYVGVMCIVVFLTTMLSLFNSDQYYHWDTYAASFPLGKKMIVQARYMLVIIMTLAIALFSIVISGVTAALLGMSVADQVLSTVSGCMAIPIFTGIVIPVIYKLGVEKGRIVFMMLFMIPFLALTLLKDLIQGTAVEKLLVNLQQNPNGQVIIAGILLAVSILVLAVSYMISIRIYSNKEF</sequence>
<organism evidence="2 3">
    <name type="scientific">Blautia caccae</name>
    <dbReference type="NCBI Taxonomy" id="3133175"/>
    <lineage>
        <taxon>Bacteria</taxon>
        <taxon>Bacillati</taxon>
        <taxon>Bacillota</taxon>
        <taxon>Clostridia</taxon>
        <taxon>Lachnospirales</taxon>
        <taxon>Lachnospiraceae</taxon>
        <taxon>Blautia</taxon>
    </lineage>
</organism>
<comment type="caution">
    <text evidence="2">The sequence shown here is derived from an EMBL/GenBank/DDBJ whole genome shotgun (WGS) entry which is preliminary data.</text>
</comment>
<gene>
    <name evidence="2" type="ORF">WMO65_07820</name>
</gene>
<feature type="transmembrane region" description="Helical" evidence="1">
    <location>
        <begin position="146"/>
        <end position="166"/>
    </location>
</feature>
<accession>A0ABV1DKJ2</accession>
<feature type="transmembrane region" description="Helical" evidence="1">
    <location>
        <begin position="186"/>
        <end position="206"/>
    </location>
</feature>
<dbReference type="RefSeq" id="WP_148392911.1">
    <property type="nucleotide sequence ID" value="NZ_JBBMFP010000005.1"/>
</dbReference>
<feature type="transmembrane region" description="Helical" evidence="1">
    <location>
        <begin position="12"/>
        <end position="32"/>
    </location>
</feature>
<dbReference type="PANTHER" id="PTHR41309">
    <property type="entry name" value="MEMBRANE PROTEIN-RELATED"/>
    <property type="match status" value="1"/>
</dbReference>
<dbReference type="Proteomes" id="UP001457898">
    <property type="component" value="Unassembled WGS sequence"/>
</dbReference>
<keyword evidence="1" id="KW-0812">Transmembrane</keyword>
<keyword evidence="3" id="KW-1185">Reference proteome</keyword>